<sequence length="180" mass="18816">MITTVVTLHVMVASTETLPIRVAAFAESVSTTLAPSGIAAAAARQPSSIAEALTTSLTAWSAETKLIVKSHELKKELVETQSAASKPAGHVSMSFVELDLWTVSVAGTVTSYRLFAESVKTPSTIAGALPGTVLTAEIVLSTDRSVDTPPVMANSIGTTMETAKMPRSTVETVVIHDHKP</sequence>
<dbReference type="Proteomes" id="UP001161247">
    <property type="component" value="Chromosome 7"/>
</dbReference>
<dbReference type="EMBL" id="OX459124">
    <property type="protein sequence ID" value="CAI9111751.1"/>
    <property type="molecule type" value="Genomic_DNA"/>
</dbReference>
<evidence type="ECO:0000313" key="1">
    <source>
        <dbReference type="EMBL" id="CAI9111751.1"/>
    </source>
</evidence>
<protein>
    <submittedName>
        <fullName evidence="1">OLC1v1012059C1</fullName>
    </submittedName>
</protein>
<dbReference type="AlphaFoldDB" id="A0AAV1DXB3"/>
<organism evidence="1 2">
    <name type="scientific">Oldenlandia corymbosa var. corymbosa</name>
    <dbReference type="NCBI Taxonomy" id="529605"/>
    <lineage>
        <taxon>Eukaryota</taxon>
        <taxon>Viridiplantae</taxon>
        <taxon>Streptophyta</taxon>
        <taxon>Embryophyta</taxon>
        <taxon>Tracheophyta</taxon>
        <taxon>Spermatophyta</taxon>
        <taxon>Magnoliopsida</taxon>
        <taxon>eudicotyledons</taxon>
        <taxon>Gunneridae</taxon>
        <taxon>Pentapetalae</taxon>
        <taxon>asterids</taxon>
        <taxon>lamiids</taxon>
        <taxon>Gentianales</taxon>
        <taxon>Rubiaceae</taxon>
        <taxon>Rubioideae</taxon>
        <taxon>Spermacoceae</taxon>
        <taxon>Hedyotis-Oldenlandia complex</taxon>
        <taxon>Oldenlandia</taxon>
    </lineage>
</organism>
<keyword evidence="2" id="KW-1185">Reference proteome</keyword>
<name>A0AAV1DXB3_OLDCO</name>
<proteinExistence type="predicted"/>
<accession>A0AAV1DXB3</accession>
<gene>
    <name evidence="1" type="ORF">OLC1_LOCUS19070</name>
</gene>
<evidence type="ECO:0000313" key="2">
    <source>
        <dbReference type="Proteomes" id="UP001161247"/>
    </source>
</evidence>
<reference evidence="1" key="1">
    <citation type="submission" date="2023-03" db="EMBL/GenBank/DDBJ databases">
        <authorList>
            <person name="Julca I."/>
        </authorList>
    </citation>
    <scope>NUCLEOTIDE SEQUENCE</scope>
</reference>